<dbReference type="AntiFam" id="ANF00015">
    <property type="entry name" value="tRNA translation"/>
</dbReference>
<name>A0A212JBK1_9FIRM</name>
<accession>A0A212JBK1</accession>
<protein>
    <submittedName>
        <fullName evidence="1">Uncharacterized protein</fullName>
    </submittedName>
</protein>
<dbReference type="EMBL" id="FLUN01000001">
    <property type="protein sequence ID" value="SBV96801.1"/>
    <property type="molecule type" value="Genomic_DNA"/>
</dbReference>
<evidence type="ECO:0000313" key="1">
    <source>
        <dbReference type="EMBL" id="SBV96801.1"/>
    </source>
</evidence>
<gene>
    <name evidence="1" type="ORF">KL86CLO1_10827</name>
</gene>
<organism evidence="1">
    <name type="scientific">uncultured Eubacteriales bacterium</name>
    <dbReference type="NCBI Taxonomy" id="172733"/>
    <lineage>
        <taxon>Bacteria</taxon>
        <taxon>Bacillati</taxon>
        <taxon>Bacillota</taxon>
        <taxon>Clostridia</taxon>
        <taxon>Eubacteriales</taxon>
        <taxon>environmental samples</taxon>
    </lineage>
</organism>
<reference evidence="1" key="1">
    <citation type="submission" date="2016-04" db="EMBL/GenBank/DDBJ databases">
        <authorList>
            <person name="Evans L.H."/>
            <person name="Alamgir A."/>
            <person name="Owens N."/>
            <person name="Weber N.D."/>
            <person name="Virtaneva K."/>
            <person name="Barbian K."/>
            <person name="Babar A."/>
            <person name="Rosenke K."/>
        </authorList>
    </citation>
    <scope>NUCLEOTIDE SEQUENCE</scope>
    <source>
        <strain evidence="1">86</strain>
    </source>
</reference>
<sequence length="69" mass="7405">MTPLRRHGNISLALNTARCDARVVELADSLDSGSSVLTDVRVQVPPRAPNHDNPNLVPVGDGFGLLLYL</sequence>
<proteinExistence type="predicted"/>
<dbReference type="AlphaFoldDB" id="A0A212JBK1"/>